<reference evidence="2 3" key="1">
    <citation type="submission" date="2019-11" db="EMBL/GenBank/DDBJ databases">
        <title>Novel species isolated from a subtropical stream in China.</title>
        <authorList>
            <person name="Lu H."/>
        </authorList>
    </citation>
    <scope>NUCLEOTIDE SEQUENCE [LARGE SCALE GENOMIC DNA]</scope>
    <source>
        <strain evidence="2 3">FT25W</strain>
    </source>
</reference>
<organism evidence="2 3">
    <name type="scientific">Duganella alba</name>
    <dbReference type="NCBI Taxonomy" id="2666081"/>
    <lineage>
        <taxon>Bacteria</taxon>
        <taxon>Pseudomonadati</taxon>
        <taxon>Pseudomonadota</taxon>
        <taxon>Betaproteobacteria</taxon>
        <taxon>Burkholderiales</taxon>
        <taxon>Oxalobacteraceae</taxon>
        <taxon>Telluria group</taxon>
        <taxon>Duganella</taxon>
    </lineage>
</organism>
<evidence type="ECO:0000313" key="2">
    <source>
        <dbReference type="EMBL" id="MRX10718.1"/>
    </source>
</evidence>
<sequence>MLTSYLAQLQSNPGWVAINVLVPVLLPFVVIVAVAVATGGWRDFVQMFTKSIDGGQLFWVALGLLASTGYEAFTAYGCDTEQQEYLSWVLGLCVVGAFFCSIYIALNTIQTAQKQKIRKTVILISVLMTATMCYCYPFIHFKLPRC</sequence>
<name>A0A6L5QMP3_9BURK</name>
<comment type="caution">
    <text evidence="2">The sequence shown here is derived from an EMBL/GenBank/DDBJ whole genome shotgun (WGS) entry which is preliminary data.</text>
</comment>
<keyword evidence="1" id="KW-0472">Membrane</keyword>
<dbReference type="AlphaFoldDB" id="A0A6L5QMP3"/>
<keyword evidence="1" id="KW-1133">Transmembrane helix</keyword>
<keyword evidence="1" id="KW-0812">Transmembrane</keyword>
<feature type="transmembrane region" description="Helical" evidence="1">
    <location>
        <begin position="88"/>
        <end position="109"/>
    </location>
</feature>
<evidence type="ECO:0000313" key="3">
    <source>
        <dbReference type="Proteomes" id="UP000481037"/>
    </source>
</evidence>
<feature type="transmembrane region" description="Helical" evidence="1">
    <location>
        <begin position="15"/>
        <end position="36"/>
    </location>
</feature>
<gene>
    <name evidence="2" type="ORF">GJ697_23065</name>
</gene>
<evidence type="ECO:0000256" key="1">
    <source>
        <dbReference type="SAM" id="Phobius"/>
    </source>
</evidence>
<dbReference type="RefSeq" id="WP_154368034.1">
    <property type="nucleotide sequence ID" value="NZ_WKJM01000023.1"/>
</dbReference>
<proteinExistence type="predicted"/>
<dbReference type="Proteomes" id="UP000481037">
    <property type="component" value="Unassembled WGS sequence"/>
</dbReference>
<dbReference type="EMBL" id="WKJM01000023">
    <property type="protein sequence ID" value="MRX10718.1"/>
    <property type="molecule type" value="Genomic_DNA"/>
</dbReference>
<protein>
    <submittedName>
        <fullName evidence="2">Uncharacterized protein</fullName>
    </submittedName>
</protein>
<keyword evidence="3" id="KW-1185">Reference proteome</keyword>
<feature type="transmembrane region" description="Helical" evidence="1">
    <location>
        <begin position="121"/>
        <end position="139"/>
    </location>
</feature>
<accession>A0A6L5QMP3</accession>
<feature type="transmembrane region" description="Helical" evidence="1">
    <location>
        <begin position="57"/>
        <end position="76"/>
    </location>
</feature>